<dbReference type="GO" id="GO:0016787">
    <property type="term" value="F:hydrolase activity"/>
    <property type="evidence" value="ECO:0007669"/>
    <property type="project" value="UniProtKB-KW"/>
</dbReference>
<dbReference type="GO" id="GO:0003729">
    <property type="term" value="F:mRNA binding"/>
    <property type="evidence" value="ECO:0007669"/>
    <property type="project" value="InterPro"/>
</dbReference>
<dbReference type="InterPro" id="IPR012933">
    <property type="entry name" value="HicA_mRNA_interferase"/>
</dbReference>
<sequence length="87" mass="9963">MPKLNTISGKKMIKILKLLGFREIRSNGSHHFFFNEQTRNTATIPIHGNEDLGKGILKQILQDIELSVEESHIQFASATLWINDFNK</sequence>
<proteinExistence type="inferred from homology"/>
<comment type="caution">
    <text evidence="8">The sequence shown here is derived from an EMBL/GenBank/DDBJ whole genome shotgun (WGS) entry which is preliminary data.</text>
</comment>
<keyword evidence="4" id="KW-0255">Endonuclease</keyword>
<dbReference type="PANTHER" id="PTHR34873">
    <property type="entry name" value="SSR1766 PROTEIN"/>
    <property type="match status" value="1"/>
</dbReference>
<dbReference type="SUPFAM" id="SSF54786">
    <property type="entry name" value="YcfA/nrd intein domain"/>
    <property type="match status" value="1"/>
</dbReference>
<gene>
    <name evidence="8" type="ORF">AUK13_01500</name>
</gene>
<dbReference type="Proteomes" id="UP000183922">
    <property type="component" value="Unassembled WGS sequence"/>
</dbReference>
<dbReference type="EMBL" id="MNYR01000021">
    <property type="protein sequence ID" value="OIP56267.1"/>
    <property type="molecule type" value="Genomic_DNA"/>
</dbReference>
<keyword evidence="5" id="KW-0378">Hydrolase</keyword>
<evidence type="ECO:0000256" key="5">
    <source>
        <dbReference type="ARBA" id="ARBA00022801"/>
    </source>
</evidence>
<dbReference type="Gene3D" id="3.30.920.30">
    <property type="entry name" value="Hypothetical protein"/>
    <property type="match status" value="1"/>
</dbReference>
<dbReference type="InterPro" id="IPR038570">
    <property type="entry name" value="HicA_sf"/>
</dbReference>
<evidence type="ECO:0000313" key="9">
    <source>
        <dbReference type="Proteomes" id="UP000183922"/>
    </source>
</evidence>
<dbReference type="AlphaFoldDB" id="A0A1J5F8N8"/>
<dbReference type="PANTHER" id="PTHR34873:SF3">
    <property type="entry name" value="ADDICTION MODULE TOXIN, HICA FAMILY"/>
    <property type="match status" value="1"/>
</dbReference>
<keyword evidence="6" id="KW-0694">RNA-binding</keyword>
<evidence type="ECO:0000256" key="6">
    <source>
        <dbReference type="ARBA" id="ARBA00022884"/>
    </source>
</evidence>
<dbReference type="Pfam" id="PF07927">
    <property type="entry name" value="HicA_toxin"/>
    <property type="match status" value="1"/>
</dbReference>
<keyword evidence="7" id="KW-0346">Stress response</keyword>
<evidence type="ECO:0000256" key="2">
    <source>
        <dbReference type="ARBA" id="ARBA00022649"/>
    </source>
</evidence>
<keyword evidence="3" id="KW-0540">Nuclease</keyword>
<protein>
    <recommendedName>
        <fullName evidence="10">Addiction module toxin, HicA family</fullName>
    </recommendedName>
</protein>
<organism evidence="8 9">
    <name type="scientific">Candidatus Kuenenbacteria bacterium CG2_30_39_24</name>
    <dbReference type="NCBI Taxonomy" id="1805236"/>
    <lineage>
        <taxon>Bacteria</taxon>
        <taxon>Candidatus Kueneniibacteriota</taxon>
    </lineage>
</organism>
<evidence type="ECO:0000256" key="1">
    <source>
        <dbReference type="ARBA" id="ARBA00006620"/>
    </source>
</evidence>
<evidence type="ECO:0000256" key="4">
    <source>
        <dbReference type="ARBA" id="ARBA00022759"/>
    </source>
</evidence>
<accession>A0A1J5F8N8</accession>
<evidence type="ECO:0008006" key="10">
    <source>
        <dbReference type="Google" id="ProtNLM"/>
    </source>
</evidence>
<evidence type="ECO:0000256" key="7">
    <source>
        <dbReference type="ARBA" id="ARBA00023016"/>
    </source>
</evidence>
<keyword evidence="2" id="KW-1277">Toxin-antitoxin system</keyword>
<reference evidence="8 9" key="1">
    <citation type="journal article" date="2016" name="Environ. Microbiol.">
        <title>Genomic resolution of a cold subsurface aquifer community provides metabolic insights for novel microbes adapted to high CO concentrations.</title>
        <authorList>
            <person name="Probst A.J."/>
            <person name="Castelle C.J."/>
            <person name="Singh A."/>
            <person name="Brown C.T."/>
            <person name="Anantharaman K."/>
            <person name="Sharon I."/>
            <person name="Hug L.A."/>
            <person name="Burstein D."/>
            <person name="Emerson J.B."/>
            <person name="Thomas B.C."/>
            <person name="Banfield J.F."/>
        </authorList>
    </citation>
    <scope>NUCLEOTIDE SEQUENCE [LARGE SCALE GENOMIC DNA]</scope>
    <source>
        <strain evidence="8">CG2_30_39_24</strain>
    </source>
</reference>
<dbReference type="STRING" id="1805236.AUK13_01500"/>
<comment type="similarity">
    <text evidence="1">Belongs to the HicA mRNA interferase family.</text>
</comment>
<evidence type="ECO:0000256" key="3">
    <source>
        <dbReference type="ARBA" id="ARBA00022722"/>
    </source>
</evidence>
<name>A0A1J5F8N8_9BACT</name>
<dbReference type="GO" id="GO:0004519">
    <property type="term" value="F:endonuclease activity"/>
    <property type="evidence" value="ECO:0007669"/>
    <property type="project" value="UniProtKB-KW"/>
</dbReference>
<evidence type="ECO:0000313" key="8">
    <source>
        <dbReference type="EMBL" id="OIP56267.1"/>
    </source>
</evidence>